<evidence type="ECO:0000256" key="1">
    <source>
        <dbReference type="SAM" id="SignalP"/>
    </source>
</evidence>
<dbReference type="EMBL" id="JAZDQU010000002">
    <property type="protein sequence ID" value="MEE1885353.1"/>
    <property type="molecule type" value="Genomic_DNA"/>
</dbReference>
<feature type="chain" id="PRO_5046394547" evidence="1">
    <location>
        <begin position="21"/>
        <end position="322"/>
    </location>
</feature>
<feature type="signal peptide" evidence="1">
    <location>
        <begin position="1"/>
        <end position="20"/>
    </location>
</feature>
<gene>
    <name evidence="2" type="ORF">VRU49_07970</name>
</gene>
<protein>
    <submittedName>
        <fullName evidence="2">Uncharacterized protein</fullName>
    </submittedName>
</protein>
<sequence length="322" mass="35009">MKARLIITMALLMGIFTVSAQSLGDFKPGKAGPKSLERPKFDNKNLYIADFAVHYQVYSEKSASKEGGSGIYGKVMGAAKASLAVGLDISQETLQNITNDAYAKFIADLKANGFNIMQGDEAKNTDFYKGYKYSTNLTMSPSNTMEGAVTVHPQNVGFFYNEKGSSTNTTKLSKELNDAAVARIDLYVEFVKTRGSNKSGIGANVVAKTNLVLSDNNTIAHFIVGRNKIGGSPLGEYQGVLNKDLDIDGVIKEEKITNYVASDYDNWGTSTAFGRVYSAKNKATSKAAIVPADADKYEKGVELAIDTFLKHHVSEFKSKFFK</sequence>
<keyword evidence="3" id="KW-1185">Reference proteome</keyword>
<evidence type="ECO:0000313" key="2">
    <source>
        <dbReference type="EMBL" id="MEE1885353.1"/>
    </source>
</evidence>
<evidence type="ECO:0000313" key="3">
    <source>
        <dbReference type="Proteomes" id="UP001337681"/>
    </source>
</evidence>
<keyword evidence="1" id="KW-0732">Signal</keyword>
<accession>A0ABU7H2W3</accession>
<reference evidence="2 3" key="1">
    <citation type="submission" date="2024-01" db="EMBL/GenBank/DDBJ databases">
        <title>Pedobacter sp. nov., isolated from oil-contaminated soil.</title>
        <authorList>
            <person name="Le N.T.T."/>
        </authorList>
    </citation>
    <scope>NUCLEOTIDE SEQUENCE [LARGE SCALE GENOMIC DNA]</scope>
    <source>
        <strain evidence="2 3">VNH31</strain>
    </source>
</reference>
<comment type="caution">
    <text evidence="2">The sequence shown here is derived from an EMBL/GenBank/DDBJ whole genome shotgun (WGS) entry which is preliminary data.</text>
</comment>
<proteinExistence type="predicted"/>
<dbReference type="Proteomes" id="UP001337681">
    <property type="component" value="Unassembled WGS sequence"/>
</dbReference>
<dbReference type="RefSeq" id="WP_330146251.1">
    <property type="nucleotide sequence ID" value="NZ_JAZDQU010000002.1"/>
</dbReference>
<organism evidence="2 3">
    <name type="scientific">Pedobacter flavus</name>
    <dbReference type="NCBI Taxonomy" id="3113906"/>
    <lineage>
        <taxon>Bacteria</taxon>
        <taxon>Pseudomonadati</taxon>
        <taxon>Bacteroidota</taxon>
        <taxon>Sphingobacteriia</taxon>
        <taxon>Sphingobacteriales</taxon>
        <taxon>Sphingobacteriaceae</taxon>
        <taxon>Pedobacter</taxon>
    </lineage>
</organism>
<name>A0ABU7H2W3_9SPHI</name>